<evidence type="ECO:0000313" key="1">
    <source>
        <dbReference type="EMBL" id="KAF7473762.1"/>
    </source>
</evidence>
<dbReference type="AlphaFoldDB" id="A0A5E4D8A0"/>
<reference evidence="1" key="2">
    <citation type="submission" date="2020-08" db="EMBL/GenBank/DDBJ databases">
        <authorList>
            <person name="Shumante A."/>
            <person name="Zimin A.V."/>
            <person name="Puiu D."/>
            <person name="Salzberg S.L."/>
        </authorList>
    </citation>
    <scope>NUCLEOTIDE SEQUENCE</scope>
    <source>
        <strain evidence="1">WC2-LM</strain>
        <tissue evidence="1">Liver</tissue>
    </source>
</reference>
<sequence length="132" mass="15211">MVLVSQKTHRKEQFRATVQAPLTVLILSSEISGMLHSFYQDQRKQIIQLVSQLRLTMAMYLLMEKKKSVKSSEDGMQNPKTQCETVKAEETAWITGTRGIFPEKTPIGQQQIILMKCLLRKVLKQDTHYVVM</sequence>
<dbReference type="EMBL" id="WJEC01004984">
    <property type="protein sequence ID" value="KAF7473762.1"/>
    <property type="molecule type" value="Genomic_DNA"/>
</dbReference>
<dbReference type="Proteomes" id="UP000662637">
    <property type="component" value="Unassembled WGS sequence"/>
</dbReference>
<gene>
    <name evidence="1" type="ORF">GHT09_015590</name>
    <name evidence="2" type="ORF">MONAX_5E011427</name>
</gene>
<accession>A0A5E4D8A0</accession>
<dbReference type="Proteomes" id="UP000335636">
    <property type="component" value="Unassembled WGS sequence"/>
</dbReference>
<dbReference type="EMBL" id="CABDUW010003299">
    <property type="protein sequence ID" value="VTJ89029.1"/>
    <property type="molecule type" value="Genomic_DNA"/>
</dbReference>
<evidence type="ECO:0000313" key="3">
    <source>
        <dbReference type="Proteomes" id="UP000335636"/>
    </source>
</evidence>
<evidence type="ECO:0000313" key="2">
    <source>
        <dbReference type="EMBL" id="VTJ89029.1"/>
    </source>
</evidence>
<name>A0A5E4D8A0_MARMO</name>
<reference evidence="2 3" key="1">
    <citation type="submission" date="2019-04" db="EMBL/GenBank/DDBJ databases">
        <authorList>
            <person name="Alioto T."/>
            <person name="Alioto T."/>
        </authorList>
    </citation>
    <scope>NUCLEOTIDE SEQUENCE [LARGE SCALE GENOMIC DNA]</scope>
</reference>
<organism evidence="2 3">
    <name type="scientific">Marmota monax</name>
    <name type="common">Woodchuck</name>
    <dbReference type="NCBI Taxonomy" id="9995"/>
    <lineage>
        <taxon>Eukaryota</taxon>
        <taxon>Metazoa</taxon>
        <taxon>Chordata</taxon>
        <taxon>Craniata</taxon>
        <taxon>Vertebrata</taxon>
        <taxon>Euteleostomi</taxon>
        <taxon>Mammalia</taxon>
        <taxon>Eutheria</taxon>
        <taxon>Euarchontoglires</taxon>
        <taxon>Glires</taxon>
        <taxon>Rodentia</taxon>
        <taxon>Sciuromorpha</taxon>
        <taxon>Sciuridae</taxon>
        <taxon>Xerinae</taxon>
        <taxon>Marmotini</taxon>
        <taxon>Marmota</taxon>
    </lineage>
</organism>
<keyword evidence="3" id="KW-1185">Reference proteome</keyword>
<protein>
    <submittedName>
        <fullName evidence="2">Uncharacterized protein</fullName>
    </submittedName>
</protein>
<proteinExistence type="predicted"/>